<dbReference type="EMBL" id="CP107246">
    <property type="protein sequence ID" value="WIM04920.1"/>
    <property type="molecule type" value="Genomic_DNA"/>
</dbReference>
<dbReference type="Proteomes" id="UP001234916">
    <property type="component" value="Chromosome"/>
</dbReference>
<accession>A0AA49IUU9</accession>
<dbReference type="AlphaFoldDB" id="A0AA49IUU9"/>
<sequence length="503" mass="53944">MRQSNNFPRRLAAGLGISALLAGCVADPPKPETATVATSVKTPASKTVTNFTQSLRCMDDLLLAYGKKDIVITTAGIPDSTGKVQTGTKDMLHTAASKMSIKSKALTFIDYDTSSNDLLAVFQDIQAAGAFQHKLPNYYIRGAITQLDENALDAQAGGGIALPFLDLGVSRDQVSSVVSIDMNMGETTSRMILPGVNASNSLVVTRSGKSGELGGKLGKVGFSFNMSLNKAEGLGSGVRALVELGMIEMIGKLTGTPYWKCLQIDKTNPVMIEQAREWYDGMKPEDRVKLIQRKLAGANLYRGAINGVNSGELASAIGRFQAENGLIADGRINFDLYYALLDADLTPAPDPTAKPAAPVAAAPAAHAPMSLRLDSDKGGRYRVKDMLLARVQTNNDGILYCYYKDVSGAIARIFPNRFSPDPFVKANRSMSLPPENSPFKIKFDQPGREQIVCYASDRDLALPVNLKGADLTPLKVGSMDEIANAFRKSNPSVAEAKLDIVIQ</sequence>
<dbReference type="KEGG" id="npv:OHM77_09435"/>
<evidence type="ECO:0000259" key="1">
    <source>
        <dbReference type="Pfam" id="PF01471"/>
    </source>
</evidence>
<name>A0AA49IUU9_9PROT</name>
<feature type="domain" description="DUF4384" evidence="2">
    <location>
        <begin position="381"/>
        <end position="458"/>
    </location>
</feature>
<reference evidence="3" key="1">
    <citation type="journal article" date="2023" name="Nat. Microbiol.">
        <title>Enrichment and characterization of a nitric oxide-reducing microbial community in a continuous bioreactor.</title>
        <authorList>
            <person name="Garrido-Amador P."/>
            <person name="Stortenbeker N."/>
            <person name="Wessels H.J.C.T."/>
            <person name="Speth D.R."/>
            <person name="Garcia-Heredia I."/>
            <person name="Kartal B."/>
        </authorList>
    </citation>
    <scope>NUCLEOTIDE SEQUENCE</scope>
    <source>
        <strain evidence="3">MAG1</strain>
    </source>
</reference>
<protein>
    <submittedName>
        <fullName evidence="3">DUF4384 domain-containing protein</fullName>
    </submittedName>
</protein>
<proteinExistence type="predicted"/>
<dbReference type="PROSITE" id="PS51257">
    <property type="entry name" value="PROKAR_LIPOPROTEIN"/>
    <property type="match status" value="1"/>
</dbReference>
<dbReference type="SUPFAM" id="SSF47090">
    <property type="entry name" value="PGBD-like"/>
    <property type="match status" value="1"/>
</dbReference>
<evidence type="ECO:0000259" key="2">
    <source>
        <dbReference type="Pfam" id="PF14326"/>
    </source>
</evidence>
<gene>
    <name evidence="3" type="ORF">OHM77_09435</name>
</gene>
<dbReference type="Pfam" id="PF14326">
    <property type="entry name" value="DUF4384"/>
    <property type="match status" value="1"/>
</dbReference>
<organism evidence="3">
    <name type="scientific">Candidatus Nitricoxidivorans perseverans</name>
    <dbReference type="NCBI Taxonomy" id="2975601"/>
    <lineage>
        <taxon>Bacteria</taxon>
        <taxon>Pseudomonadati</taxon>
        <taxon>Pseudomonadota</taxon>
        <taxon>Betaproteobacteria</taxon>
        <taxon>Nitrosomonadales</taxon>
        <taxon>Sterolibacteriaceae</taxon>
        <taxon>Candidatus Nitricoxidivorans</taxon>
    </lineage>
</organism>
<dbReference type="InterPro" id="IPR025493">
    <property type="entry name" value="DUF4384"/>
</dbReference>
<dbReference type="InterPro" id="IPR036365">
    <property type="entry name" value="PGBD-like_sf"/>
</dbReference>
<dbReference type="InterPro" id="IPR036366">
    <property type="entry name" value="PGBDSf"/>
</dbReference>
<dbReference type="Gene3D" id="3.40.50.10610">
    <property type="entry name" value="ABC-type transport auxiliary lipoprotein component"/>
    <property type="match status" value="1"/>
</dbReference>
<dbReference type="Gene3D" id="1.10.101.10">
    <property type="entry name" value="PGBD-like superfamily/PGBD"/>
    <property type="match status" value="1"/>
</dbReference>
<dbReference type="InterPro" id="IPR002477">
    <property type="entry name" value="Peptidoglycan-bd-like"/>
</dbReference>
<dbReference type="Pfam" id="PF01471">
    <property type="entry name" value="PG_binding_1"/>
    <property type="match status" value="1"/>
</dbReference>
<evidence type="ECO:0000313" key="3">
    <source>
        <dbReference type="EMBL" id="WIM04920.1"/>
    </source>
</evidence>
<feature type="domain" description="Peptidoglycan binding-like" evidence="1">
    <location>
        <begin position="286"/>
        <end position="340"/>
    </location>
</feature>